<dbReference type="PANTHER" id="PTHR11474">
    <property type="entry name" value="TYROSINASE FAMILY MEMBER"/>
    <property type="match status" value="1"/>
</dbReference>
<evidence type="ECO:0000256" key="1">
    <source>
        <dbReference type="ARBA" id="ARBA00022723"/>
    </source>
</evidence>
<evidence type="ECO:0000313" key="7">
    <source>
        <dbReference type="Proteomes" id="UP000813444"/>
    </source>
</evidence>
<evidence type="ECO:0000313" key="6">
    <source>
        <dbReference type="EMBL" id="KAH7304674.1"/>
    </source>
</evidence>
<sequence length="386" mass="42901">MRLDLFLVPLGLPFVASLRDTRRTPEDANGLILKLNNQAVEALENQQSRAERSGTCTLANATFRKDWALLTTKERTSYIDAVKCLQSKPSKSDPSWAPGTRTRYDDFLAIHIDLTPSIHRTGNFLTWHRYFVWTYERALRDECGYQGTQPYWNWFAHQNDIFQSPVYDGSPSSFGGNGEYVKHAGIFVGREGIPIPAGEGGGCVKDGPFKDMVVNLGPVRPGMRDLPISPTGPLGYNPRCLRRDITSFPMRDMNVENLFNITLGPASHTVSLFQDEFQGRFPDGFIGMHASGHFVAGGDASDVFSSPADPTFFLHHAMVDRVYWIWQSLHPSSAKTIAGTITMGNNPPSRDALVTDLLNMGVNAPSIPLEDAFDTLGDTPFCYIYI</sequence>
<dbReference type="PROSITE" id="PS00497">
    <property type="entry name" value="TYROSINASE_1"/>
    <property type="match status" value="1"/>
</dbReference>
<dbReference type="InterPro" id="IPR008922">
    <property type="entry name" value="Di-copper_centre_dom_sf"/>
</dbReference>
<comment type="caution">
    <text evidence="6">The sequence shown here is derived from an EMBL/GenBank/DDBJ whole genome shotgun (WGS) entry which is preliminary data.</text>
</comment>
<keyword evidence="1" id="KW-0479">Metal-binding</keyword>
<keyword evidence="3" id="KW-0732">Signal</keyword>
<evidence type="ECO:0000256" key="3">
    <source>
        <dbReference type="SAM" id="SignalP"/>
    </source>
</evidence>
<dbReference type="AlphaFoldDB" id="A0A8K0SF48"/>
<keyword evidence="7" id="KW-1185">Reference proteome</keyword>
<organism evidence="6 7">
    <name type="scientific">Stachybotrys elegans</name>
    <dbReference type="NCBI Taxonomy" id="80388"/>
    <lineage>
        <taxon>Eukaryota</taxon>
        <taxon>Fungi</taxon>
        <taxon>Dikarya</taxon>
        <taxon>Ascomycota</taxon>
        <taxon>Pezizomycotina</taxon>
        <taxon>Sordariomycetes</taxon>
        <taxon>Hypocreomycetidae</taxon>
        <taxon>Hypocreales</taxon>
        <taxon>Stachybotryaceae</taxon>
        <taxon>Stachybotrys</taxon>
    </lineage>
</organism>
<dbReference type="GO" id="GO:0016491">
    <property type="term" value="F:oxidoreductase activity"/>
    <property type="evidence" value="ECO:0007669"/>
    <property type="project" value="UniProtKB-KW"/>
</dbReference>
<dbReference type="Gene3D" id="1.10.1280.10">
    <property type="entry name" value="Di-copper center containing domain from catechol oxidase"/>
    <property type="match status" value="1"/>
</dbReference>
<protein>
    <recommendedName>
        <fullName evidence="4 5">Tyrosinase copper-binding domain-containing protein</fullName>
    </recommendedName>
</protein>
<keyword evidence="2" id="KW-0560">Oxidoreductase</keyword>
<evidence type="ECO:0000259" key="4">
    <source>
        <dbReference type="PROSITE" id="PS00497"/>
    </source>
</evidence>
<feature type="domain" description="Tyrosinase copper-binding" evidence="4">
    <location>
        <begin position="119"/>
        <end position="136"/>
    </location>
</feature>
<evidence type="ECO:0000256" key="2">
    <source>
        <dbReference type="ARBA" id="ARBA00023002"/>
    </source>
</evidence>
<proteinExistence type="predicted"/>
<name>A0A8K0SF48_9HYPO</name>
<dbReference type="OrthoDB" id="6132182at2759"/>
<dbReference type="InterPro" id="IPR050316">
    <property type="entry name" value="Tyrosinase/Hemocyanin"/>
</dbReference>
<dbReference type="PROSITE" id="PS00498">
    <property type="entry name" value="TYROSINASE_2"/>
    <property type="match status" value="1"/>
</dbReference>
<dbReference type="SUPFAM" id="SSF48056">
    <property type="entry name" value="Di-copper centre-containing domain"/>
    <property type="match status" value="1"/>
</dbReference>
<feature type="chain" id="PRO_5035461754" description="Tyrosinase copper-binding domain-containing protein" evidence="3">
    <location>
        <begin position="18"/>
        <end position="386"/>
    </location>
</feature>
<reference evidence="6" key="1">
    <citation type="journal article" date="2021" name="Nat. Commun.">
        <title>Genetic determinants of endophytism in the Arabidopsis root mycobiome.</title>
        <authorList>
            <person name="Mesny F."/>
            <person name="Miyauchi S."/>
            <person name="Thiergart T."/>
            <person name="Pickel B."/>
            <person name="Atanasova L."/>
            <person name="Karlsson M."/>
            <person name="Huettel B."/>
            <person name="Barry K.W."/>
            <person name="Haridas S."/>
            <person name="Chen C."/>
            <person name="Bauer D."/>
            <person name="Andreopoulos W."/>
            <person name="Pangilinan J."/>
            <person name="LaButti K."/>
            <person name="Riley R."/>
            <person name="Lipzen A."/>
            <person name="Clum A."/>
            <person name="Drula E."/>
            <person name="Henrissat B."/>
            <person name="Kohler A."/>
            <person name="Grigoriev I.V."/>
            <person name="Martin F.M."/>
            <person name="Hacquard S."/>
        </authorList>
    </citation>
    <scope>NUCLEOTIDE SEQUENCE</scope>
    <source>
        <strain evidence="6">MPI-CAGE-CH-0235</strain>
    </source>
</reference>
<dbReference type="GO" id="GO:0046872">
    <property type="term" value="F:metal ion binding"/>
    <property type="evidence" value="ECO:0007669"/>
    <property type="project" value="UniProtKB-KW"/>
</dbReference>
<dbReference type="PANTHER" id="PTHR11474:SF125">
    <property type="entry name" value="N-ACETYL-6-HYDROXYTRYPTOPHAN OXIDASE IVOB-RELATED"/>
    <property type="match status" value="1"/>
</dbReference>
<accession>A0A8K0SF48</accession>
<dbReference type="InterPro" id="IPR002227">
    <property type="entry name" value="Tyrosinase_Cu-bd"/>
</dbReference>
<dbReference type="PRINTS" id="PR00092">
    <property type="entry name" value="TYROSINASE"/>
</dbReference>
<feature type="signal peptide" evidence="3">
    <location>
        <begin position="1"/>
        <end position="17"/>
    </location>
</feature>
<dbReference type="Proteomes" id="UP000813444">
    <property type="component" value="Unassembled WGS sequence"/>
</dbReference>
<dbReference type="EMBL" id="JAGPNK010000021">
    <property type="protein sequence ID" value="KAH7304674.1"/>
    <property type="molecule type" value="Genomic_DNA"/>
</dbReference>
<gene>
    <name evidence="6" type="ORF">B0I35DRAFT_454544</name>
</gene>
<dbReference type="Pfam" id="PF00264">
    <property type="entry name" value="Tyrosinase"/>
    <property type="match status" value="1"/>
</dbReference>
<evidence type="ECO:0000259" key="5">
    <source>
        <dbReference type="PROSITE" id="PS00498"/>
    </source>
</evidence>
<feature type="domain" description="Tyrosinase copper-binding" evidence="5">
    <location>
        <begin position="309"/>
        <end position="320"/>
    </location>
</feature>